<dbReference type="PANTHER" id="PTHR38386">
    <property type="entry name" value="OS05G0426900 PROTEIN"/>
    <property type="match status" value="1"/>
</dbReference>
<name>A0AAD1ZYY9_9LAMI</name>
<accession>A0AAD1ZYY9</accession>
<dbReference type="PANTHER" id="PTHR38386:SF7">
    <property type="entry name" value="TOPOISOMERASE 1-ASSOCIATED FACTOR 1"/>
    <property type="match status" value="1"/>
</dbReference>
<sequence>MNGYSRIRKGNTTRSKSVDFSFLPQTPQSGPTYALKSLKSQPDDPPIPEHEHEDDIGEIFGVILGIKCPVYSKNSVKDPVEEQNMALQSVMKRTLSIRRSESEGYCRIHHQCNITAADEYTTISASKTRFTKKKGKILKACKHVFGF</sequence>
<organism evidence="2 3">
    <name type="scientific">Fraxinus pennsylvanica</name>
    <dbReference type="NCBI Taxonomy" id="56036"/>
    <lineage>
        <taxon>Eukaryota</taxon>
        <taxon>Viridiplantae</taxon>
        <taxon>Streptophyta</taxon>
        <taxon>Embryophyta</taxon>
        <taxon>Tracheophyta</taxon>
        <taxon>Spermatophyta</taxon>
        <taxon>Magnoliopsida</taxon>
        <taxon>eudicotyledons</taxon>
        <taxon>Gunneridae</taxon>
        <taxon>Pentapetalae</taxon>
        <taxon>asterids</taxon>
        <taxon>lamiids</taxon>
        <taxon>Lamiales</taxon>
        <taxon>Oleaceae</taxon>
        <taxon>Oleeae</taxon>
        <taxon>Fraxinus</taxon>
    </lineage>
</organism>
<feature type="compositionally biased region" description="Basic residues" evidence="1">
    <location>
        <begin position="1"/>
        <end position="11"/>
    </location>
</feature>
<dbReference type="Proteomes" id="UP000834106">
    <property type="component" value="Chromosome 15"/>
</dbReference>
<evidence type="ECO:0000256" key="1">
    <source>
        <dbReference type="SAM" id="MobiDB-lite"/>
    </source>
</evidence>
<keyword evidence="3" id="KW-1185">Reference proteome</keyword>
<feature type="region of interest" description="Disordered" evidence="1">
    <location>
        <begin position="1"/>
        <end position="52"/>
    </location>
</feature>
<protein>
    <submittedName>
        <fullName evidence="2">Uncharacterized protein</fullName>
    </submittedName>
</protein>
<proteinExistence type="predicted"/>
<dbReference type="AlphaFoldDB" id="A0AAD1ZYY9"/>
<gene>
    <name evidence="2" type="ORF">FPE_LOCUS25578</name>
</gene>
<evidence type="ECO:0000313" key="3">
    <source>
        <dbReference type="Proteomes" id="UP000834106"/>
    </source>
</evidence>
<reference evidence="2" key="1">
    <citation type="submission" date="2023-05" db="EMBL/GenBank/DDBJ databases">
        <authorList>
            <person name="Huff M."/>
        </authorList>
    </citation>
    <scope>NUCLEOTIDE SEQUENCE</scope>
</reference>
<evidence type="ECO:0000313" key="2">
    <source>
        <dbReference type="EMBL" id="CAI9778148.1"/>
    </source>
</evidence>
<dbReference type="EMBL" id="OU503050">
    <property type="protein sequence ID" value="CAI9778148.1"/>
    <property type="molecule type" value="Genomic_DNA"/>
</dbReference>